<organism evidence="1 2">
    <name type="scientific">Paenibacillus lactis</name>
    <dbReference type="NCBI Taxonomy" id="228574"/>
    <lineage>
        <taxon>Bacteria</taxon>
        <taxon>Bacillati</taxon>
        <taxon>Bacillota</taxon>
        <taxon>Bacilli</taxon>
        <taxon>Bacillales</taxon>
        <taxon>Paenibacillaceae</taxon>
        <taxon>Paenibacillus</taxon>
    </lineage>
</organism>
<gene>
    <name evidence="1" type="ORF">J2Z18_000931</name>
</gene>
<dbReference type="RefSeq" id="WP_007130626.1">
    <property type="nucleotide sequence ID" value="NZ_BOSA01000001.1"/>
</dbReference>
<name>A0ABS4F6H0_9BACL</name>
<protein>
    <recommendedName>
        <fullName evidence="3">DUF3139 domain-containing protein</fullName>
    </recommendedName>
</protein>
<dbReference type="EMBL" id="JAGGKI010000002">
    <property type="protein sequence ID" value="MBP1891859.1"/>
    <property type="molecule type" value="Genomic_DNA"/>
</dbReference>
<comment type="caution">
    <text evidence="1">The sequence shown here is derived from an EMBL/GenBank/DDBJ whole genome shotgun (WGS) entry which is preliminary data.</text>
</comment>
<evidence type="ECO:0008006" key="3">
    <source>
        <dbReference type="Google" id="ProtNLM"/>
    </source>
</evidence>
<keyword evidence="2" id="KW-1185">Reference proteome</keyword>
<sequence>MKKTLAIFVIVIVLIIGGGYAALQYKYNALEKSLKNHLFNVEGYAESDIISIKAKLSGMPKFPVYVIFADDPNTKYIFTDRDTGEWTQLDPKTPQRLNVKN</sequence>
<dbReference type="Pfam" id="PF11337">
    <property type="entry name" value="DUF3139"/>
    <property type="match status" value="1"/>
</dbReference>
<proteinExistence type="predicted"/>
<evidence type="ECO:0000313" key="1">
    <source>
        <dbReference type="EMBL" id="MBP1891859.1"/>
    </source>
</evidence>
<dbReference type="Proteomes" id="UP000706926">
    <property type="component" value="Unassembled WGS sequence"/>
</dbReference>
<reference evidence="1 2" key="1">
    <citation type="submission" date="2021-03" db="EMBL/GenBank/DDBJ databases">
        <title>Genomic Encyclopedia of Type Strains, Phase IV (KMG-IV): sequencing the most valuable type-strain genomes for metagenomic binning, comparative biology and taxonomic classification.</title>
        <authorList>
            <person name="Goeker M."/>
        </authorList>
    </citation>
    <scope>NUCLEOTIDE SEQUENCE [LARGE SCALE GENOMIC DNA]</scope>
    <source>
        <strain evidence="1 2">DSM 15596</strain>
    </source>
</reference>
<accession>A0ABS4F6H0</accession>
<dbReference type="GeneID" id="95402970"/>
<dbReference type="InterPro" id="IPR021486">
    <property type="entry name" value="DUF3139"/>
</dbReference>
<evidence type="ECO:0000313" key="2">
    <source>
        <dbReference type="Proteomes" id="UP000706926"/>
    </source>
</evidence>